<feature type="compositionally biased region" description="Low complexity" evidence="1">
    <location>
        <begin position="39"/>
        <end position="57"/>
    </location>
</feature>
<dbReference type="EMBL" id="QLUW01000001">
    <property type="protein sequence ID" value="RAP77461.1"/>
    <property type="molecule type" value="Genomic_DNA"/>
</dbReference>
<evidence type="ECO:0000313" key="3">
    <source>
        <dbReference type="Proteomes" id="UP000249260"/>
    </source>
</evidence>
<dbReference type="RefSeq" id="WP_112880584.1">
    <property type="nucleotide sequence ID" value="NZ_QLUW01000001.1"/>
</dbReference>
<dbReference type="AlphaFoldDB" id="A0A328U7T8"/>
<sequence>MDDWTEDAGMEAVVADKGEAADPPAVEVDVNAEAGTGQASTADAAEPAETAVSAAKAIVPERLSRPGHGATDTQQSERSSADEGVIGPDEAAPHWRAFYGAIRDAVQGMRSGEKAE</sequence>
<gene>
    <name evidence="2" type="ORF">DL346_02995</name>
</gene>
<feature type="region of interest" description="Disordered" evidence="1">
    <location>
        <begin position="1"/>
        <end position="92"/>
    </location>
</feature>
<evidence type="ECO:0000313" key="2">
    <source>
        <dbReference type="EMBL" id="RAP77461.1"/>
    </source>
</evidence>
<dbReference type="Proteomes" id="UP000249260">
    <property type="component" value="Unassembled WGS sequence"/>
</dbReference>
<keyword evidence="3" id="KW-1185">Reference proteome</keyword>
<protein>
    <submittedName>
        <fullName evidence="2">Uncharacterized protein</fullName>
    </submittedName>
</protein>
<reference evidence="2 3" key="1">
    <citation type="submission" date="2018-06" db="EMBL/GenBank/DDBJ databases">
        <title>Paenibacillus montanisoli sp. nov., isolated from mountain area soil.</title>
        <authorList>
            <person name="Wu M."/>
        </authorList>
    </citation>
    <scope>NUCLEOTIDE SEQUENCE [LARGE SCALE GENOMIC DNA]</scope>
    <source>
        <strain evidence="2 3">RA17</strain>
    </source>
</reference>
<organism evidence="2 3">
    <name type="scientific">Paenibacillus montanisoli</name>
    <dbReference type="NCBI Taxonomy" id="2081970"/>
    <lineage>
        <taxon>Bacteria</taxon>
        <taxon>Bacillati</taxon>
        <taxon>Bacillota</taxon>
        <taxon>Bacilli</taxon>
        <taxon>Bacillales</taxon>
        <taxon>Paenibacillaceae</taxon>
        <taxon>Paenibacillus</taxon>
    </lineage>
</organism>
<proteinExistence type="predicted"/>
<comment type="caution">
    <text evidence="2">The sequence shown here is derived from an EMBL/GenBank/DDBJ whole genome shotgun (WGS) entry which is preliminary data.</text>
</comment>
<evidence type="ECO:0000256" key="1">
    <source>
        <dbReference type="SAM" id="MobiDB-lite"/>
    </source>
</evidence>
<name>A0A328U7T8_9BACL</name>
<accession>A0A328U7T8</accession>
<dbReference type="OrthoDB" id="2667314at2"/>